<comment type="caution">
    <text evidence="2">The sequence shown here is derived from an EMBL/GenBank/DDBJ whole genome shotgun (WGS) entry which is preliminary data.</text>
</comment>
<protein>
    <submittedName>
        <fullName evidence="2">Uncharacterized protein</fullName>
    </submittedName>
</protein>
<evidence type="ECO:0000313" key="2">
    <source>
        <dbReference type="EMBL" id="MBA8803297.1"/>
    </source>
</evidence>
<keyword evidence="1" id="KW-1133">Transmembrane helix</keyword>
<dbReference type="RefSeq" id="WP_182538203.1">
    <property type="nucleotide sequence ID" value="NZ_JACGXA010000001.1"/>
</dbReference>
<evidence type="ECO:0000313" key="3">
    <source>
        <dbReference type="Proteomes" id="UP000580910"/>
    </source>
</evidence>
<dbReference type="AlphaFoldDB" id="A0A7W3IZ48"/>
<sequence>MTTSKWSRPDHSTRRPLVRPRWVWGGLAVALAGLGVLGLGIALLSLWCSITGAALLVLGAASSVAGGIMYDASPELSAGTEMRQIVRGDVHEAVSTRESVREPNARLHAAQTTARTDALLRARPTTSRPLAPIAGWSLLGITTFVVVSQPWFLAHSANGHDSALRDTGLVILSGLAGIRIATGVGRHLMAVALATLAGLGLLLGGLFAQHDRTDLVIVETTCGVITIVLALAGGARPTPASYNDVNPGPPDRDG</sequence>
<dbReference type="EMBL" id="JACGXA010000001">
    <property type="protein sequence ID" value="MBA8803297.1"/>
    <property type="molecule type" value="Genomic_DNA"/>
</dbReference>
<dbReference type="Proteomes" id="UP000580910">
    <property type="component" value="Unassembled WGS sequence"/>
</dbReference>
<keyword evidence="1" id="KW-0472">Membrane</keyword>
<feature type="transmembrane region" description="Helical" evidence="1">
    <location>
        <begin position="53"/>
        <end position="73"/>
    </location>
</feature>
<organism evidence="2 3">
    <name type="scientific">Nocardioides ginsengisegetis</name>
    <dbReference type="NCBI Taxonomy" id="661491"/>
    <lineage>
        <taxon>Bacteria</taxon>
        <taxon>Bacillati</taxon>
        <taxon>Actinomycetota</taxon>
        <taxon>Actinomycetes</taxon>
        <taxon>Propionibacteriales</taxon>
        <taxon>Nocardioidaceae</taxon>
        <taxon>Nocardioides</taxon>
    </lineage>
</organism>
<accession>A0A7W3IZ48</accession>
<keyword evidence="3" id="KW-1185">Reference proteome</keyword>
<evidence type="ECO:0000256" key="1">
    <source>
        <dbReference type="SAM" id="Phobius"/>
    </source>
</evidence>
<reference evidence="2 3" key="1">
    <citation type="submission" date="2020-07" db="EMBL/GenBank/DDBJ databases">
        <title>Sequencing the genomes of 1000 actinobacteria strains.</title>
        <authorList>
            <person name="Klenk H.-P."/>
        </authorList>
    </citation>
    <scope>NUCLEOTIDE SEQUENCE [LARGE SCALE GENOMIC DNA]</scope>
    <source>
        <strain evidence="2 3">DSM 21349</strain>
    </source>
</reference>
<name>A0A7W3IZ48_9ACTN</name>
<gene>
    <name evidence="2" type="ORF">FB382_001588</name>
</gene>
<feature type="transmembrane region" description="Helical" evidence="1">
    <location>
        <begin position="130"/>
        <end position="151"/>
    </location>
</feature>
<keyword evidence="1" id="KW-0812">Transmembrane</keyword>
<feature type="transmembrane region" description="Helical" evidence="1">
    <location>
        <begin position="188"/>
        <end position="209"/>
    </location>
</feature>
<feature type="transmembrane region" description="Helical" evidence="1">
    <location>
        <begin position="215"/>
        <end position="233"/>
    </location>
</feature>
<proteinExistence type="predicted"/>
<feature type="transmembrane region" description="Helical" evidence="1">
    <location>
        <begin position="21"/>
        <end position="47"/>
    </location>
</feature>